<evidence type="ECO:0000256" key="3">
    <source>
        <dbReference type="ARBA" id="ARBA00023235"/>
    </source>
</evidence>
<sequence length="181" mass="19946">MQSLRKRDYPQFLFTTASLSLNVHLTILRICLSSRIPMYDAWITALHDASNDRTVKIVAVTGAGDYFSSGNDLSNFTMTKSPLEMAEEAKSLLLRFVAAFIDFPKPLVALVNGPAVGISVTTLGLYDYIFAADNATFHTPFTSLGQTPEGCSSYTFPKVMGQIKVSYNFILPMAFLKILLV</sequence>
<reference evidence="4" key="1">
    <citation type="submission" date="2018-11" db="EMBL/GenBank/DDBJ databases">
        <authorList>
            <consortium name="Pathogen Informatics"/>
        </authorList>
    </citation>
    <scope>NUCLEOTIDE SEQUENCE</scope>
</reference>
<evidence type="ECO:0000313" key="5">
    <source>
        <dbReference type="Proteomes" id="UP000784294"/>
    </source>
</evidence>
<dbReference type="SUPFAM" id="SSF52096">
    <property type="entry name" value="ClpP/crotonase"/>
    <property type="match status" value="1"/>
</dbReference>
<protein>
    <submittedName>
        <fullName evidence="4">Uncharacterized protein</fullName>
    </submittedName>
</protein>
<evidence type="ECO:0000256" key="2">
    <source>
        <dbReference type="ARBA" id="ARBA00023140"/>
    </source>
</evidence>
<dbReference type="GO" id="GO:0004165">
    <property type="term" value="F:delta(3)-delta(2)-enoyl-CoA isomerase activity"/>
    <property type="evidence" value="ECO:0007669"/>
    <property type="project" value="UniProtKB-ARBA"/>
</dbReference>
<keyword evidence="3" id="KW-0413">Isomerase</keyword>
<name>A0A448X365_9PLAT</name>
<dbReference type="Proteomes" id="UP000784294">
    <property type="component" value="Unassembled WGS sequence"/>
</dbReference>
<keyword evidence="5" id="KW-1185">Reference proteome</keyword>
<evidence type="ECO:0000256" key="1">
    <source>
        <dbReference type="ARBA" id="ARBA00004275"/>
    </source>
</evidence>
<dbReference type="GO" id="GO:0005777">
    <property type="term" value="C:peroxisome"/>
    <property type="evidence" value="ECO:0007669"/>
    <property type="project" value="UniProtKB-SubCell"/>
</dbReference>
<dbReference type="Gene3D" id="3.90.226.10">
    <property type="entry name" value="2-enoyl-CoA Hydratase, Chain A, domain 1"/>
    <property type="match status" value="1"/>
</dbReference>
<organism evidence="4 5">
    <name type="scientific">Protopolystoma xenopodis</name>
    <dbReference type="NCBI Taxonomy" id="117903"/>
    <lineage>
        <taxon>Eukaryota</taxon>
        <taxon>Metazoa</taxon>
        <taxon>Spiralia</taxon>
        <taxon>Lophotrochozoa</taxon>
        <taxon>Platyhelminthes</taxon>
        <taxon>Monogenea</taxon>
        <taxon>Polyopisthocotylea</taxon>
        <taxon>Polystomatidea</taxon>
        <taxon>Polystomatidae</taxon>
        <taxon>Protopolystoma</taxon>
    </lineage>
</organism>
<dbReference type="EMBL" id="CAAALY010081408">
    <property type="protein sequence ID" value="VEL26599.1"/>
    <property type="molecule type" value="Genomic_DNA"/>
</dbReference>
<dbReference type="PANTHER" id="PTHR43684">
    <property type="match status" value="1"/>
</dbReference>
<comment type="caution">
    <text evidence="4">The sequence shown here is derived from an EMBL/GenBank/DDBJ whole genome shotgun (WGS) entry which is preliminary data.</text>
</comment>
<dbReference type="Pfam" id="PF00378">
    <property type="entry name" value="ECH_1"/>
    <property type="match status" value="1"/>
</dbReference>
<dbReference type="InterPro" id="IPR051053">
    <property type="entry name" value="ECH/Chromodomain_protein"/>
</dbReference>
<dbReference type="CDD" id="cd06558">
    <property type="entry name" value="crotonase-like"/>
    <property type="match status" value="1"/>
</dbReference>
<keyword evidence="2" id="KW-0576">Peroxisome</keyword>
<dbReference type="InterPro" id="IPR029045">
    <property type="entry name" value="ClpP/crotonase-like_dom_sf"/>
</dbReference>
<dbReference type="AlphaFoldDB" id="A0A448X365"/>
<evidence type="ECO:0000313" key="4">
    <source>
        <dbReference type="EMBL" id="VEL26599.1"/>
    </source>
</evidence>
<dbReference type="OrthoDB" id="409763at2759"/>
<comment type="subcellular location">
    <subcellularLocation>
        <location evidence="1">Peroxisome</location>
    </subcellularLocation>
</comment>
<dbReference type="InterPro" id="IPR001753">
    <property type="entry name" value="Enoyl-CoA_hydra/iso"/>
</dbReference>
<proteinExistence type="predicted"/>
<gene>
    <name evidence="4" type="ORF">PXEA_LOCUS20039</name>
</gene>
<dbReference type="PANTHER" id="PTHR43684:SF1">
    <property type="entry name" value="ENOYL-COA DELTA ISOMERASE 2"/>
    <property type="match status" value="1"/>
</dbReference>
<accession>A0A448X365</accession>